<dbReference type="Proteomes" id="UP000712600">
    <property type="component" value="Unassembled WGS sequence"/>
</dbReference>
<accession>A0A8S9PF36</accession>
<organism evidence="1 2">
    <name type="scientific">Brassica cretica</name>
    <name type="common">Mustard</name>
    <dbReference type="NCBI Taxonomy" id="69181"/>
    <lineage>
        <taxon>Eukaryota</taxon>
        <taxon>Viridiplantae</taxon>
        <taxon>Streptophyta</taxon>
        <taxon>Embryophyta</taxon>
        <taxon>Tracheophyta</taxon>
        <taxon>Spermatophyta</taxon>
        <taxon>Magnoliopsida</taxon>
        <taxon>eudicotyledons</taxon>
        <taxon>Gunneridae</taxon>
        <taxon>Pentapetalae</taxon>
        <taxon>rosids</taxon>
        <taxon>malvids</taxon>
        <taxon>Brassicales</taxon>
        <taxon>Brassicaceae</taxon>
        <taxon>Brassiceae</taxon>
        <taxon>Brassica</taxon>
    </lineage>
</organism>
<dbReference type="AlphaFoldDB" id="A0A8S9PF36"/>
<evidence type="ECO:0000313" key="1">
    <source>
        <dbReference type="EMBL" id="KAF3513805.1"/>
    </source>
</evidence>
<comment type="caution">
    <text evidence="1">The sequence shown here is derived from an EMBL/GenBank/DDBJ whole genome shotgun (WGS) entry which is preliminary data.</text>
</comment>
<name>A0A8S9PF36_BRACR</name>
<reference evidence="1" key="1">
    <citation type="submission" date="2019-12" db="EMBL/GenBank/DDBJ databases">
        <title>Genome sequencing and annotation of Brassica cretica.</title>
        <authorList>
            <person name="Studholme D.J."/>
            <person name="Sarris P."/>
        </authorList>
    </citation>
    <scope>NUCLEOTIDE SEQUENCE</scope>
    <source>
        <strain evidence="1">PFS-109/04</strain>
        <tissue evidence="1">Leaf</tissue>
    </source>
</reference>
<sequence length="86" mass="9834">MNHTDRRLYEIGEATTKIENHLDDNGNGRYQQIHYNAEELSNDLQIKKQSSTSYPLESLVHGLVVQRNFCPVVRNDIARKAVPLIG</sequence>
<dbReference type="EMBL" id="QGKX02001521">
    <property type="protein sequence ID" value="KAF3513805.1"/>
    <property type="molecule type" value="Genomic_DNA"/>
</dbReference>
<protein>
    <submittedName>
        <fullName evidence="1">Uncharacterized protein</fullName>
    </submittedName>
</protein>
<proteinExistence type="predicted"/>
<evidence type="ECO:0000313" key="2">
    <source>
        <dbReference type="Proteomes" id="UP000712600"/>
    </source>
</evidence>
<gene>
    <name evidence="1" type="ORF">F2Q69_00009887</name>
</gene>